<dbReference type="InterPro" id="IPR038765">
    <property type="entry name" value="Papain-like_cys_pep_sf"/>
</dbReference>
<dbReference type="Gene3D" id="1.10.287.2250">
    <property type="match status" value="1"/>
</dbReference>
<dbReference type="SUPFAM" id="SSF54001">
    <property type="entry name" value="Cysteine proteinases"/>
    <property type="match status" value="1"/>
</dbReference>
<organism evidence="3 4">
    <name type="scientific">Clunio marinus</name>
    <dbReference type="NCBI Taxonomy" id="568069"/>
    <lineage>
        <taxon>Eukaryota</taxon>
        <taxon>Metazoa</taxon>
        <taxon>Ecdysozoa</taxon>
        <taxon>Arthropoda</taxon>
        <taxon>Hexapoda</taxon>
        <taxon>Insecta</taxon>
        <taxon>Pterygota</taxon>
        <taxon>Neoptera</taxon>
        <taxon>Endopterygota</taxon>
        <taxon>Diptera</taxon>
        <taxon>Nematocera</taxon>
        <taxon>Chironomoidea</taxon>
        <taxon>Chironomidae</taxon>
        <taxon>Clunio</taxon>
    </lineage>
</organism>
<reference evidence="3 4" key="1">
    <citation type="submission" date="2015-04" db="EMBL/GenBank/DDBJ databases">
        <authorList>
            <person name="Syromyatnikov M.Y."/>
            <person name="Popov V.N."/>
        </authorList>
    </citation>
    <scope>NUCLEOTIDE SEQUENCE [LARGE SCALE GENOMIC DNA]</scope>
</reference>
<dbReference type="STRING" id="568069.A0A1J1IV65"/>
<feature type="signal peptide" evidence="1">
    <location>
        <begin position="1"/>
        <end position="18"/>
    </location>
</feature>
<accession>A0A1J1IV65</accession>
<dbReference type="OrthoDB" id="7787088at2759"/>
<dbReference type="InterPro" id="IPR013201">
    <property type="entry name" value="Prot_inhib_I29"/>
</dbReference>
<dbReference type="EMBL" id="CVRI01000059">
    <property type="protein sequence ID" value="CRL03476.1"/>
    <property type="molecule type" value="Genomic_DNA"/>
</dbReference>
<keyword evidence="4" id="KW-1185">Reference proteome</keyword>
<evidence type="ECO:0000256" key="1">
    <source>
        <dbReference type="SAM" id="SignalP"/>
    </source>
</evidence>
<gene>
    <name evidence="3" type="ORF">CLUMA_CG016365</name>
</gene>
<sequence length="95" mass="11640">MKIYVAFLLFSAVMFVNGLTDEEEWAEYKIKFERNYDDEEDKIRFEIFKENFASVKAQNEEYERGEKTWMAHLNSFSDRKEEELPFRRRPILKNN</sequence>
<evidence type="ECO:0000313" key="3">
    <source>
        <dbReference type="EMBL" id="CRL03476.1"/>
    </source>
</evidence>
<dbReference type="Proteomes" id="UP000183832">
    <property type="component" value="Unassembled WGS sequence"/>
</dbReference>
<name>A0A1J1IV65_9DIPT</name>
<proteinExistence type="predicted"/>
<feature type="chain" id="PRO_5013221468" evidence="1">
    <location>
        <begin position="19"/>
        <end position="95"/>
    </location>
</feature>
<evidence type="ECO:0000313" key="4">
    <source>
        <dbReference type="Proteomes" id="UP000183832"/>
    </source>
</evidence>
<dbReference type="Pfam" id="PF08246">
    <property type="entry name" value="Inhibitor_I29"/>
    <property type="match status" value="1"/>
</dbReference>
<dbReference type="AlphaFoldDB" id="A0A1J1IV65"/>
<protein>
    <submittedName>
        <fullName evidence="3">CLUMA_CG016365, isoform A</fullName>
    </submittedName>
</protein>
<dbReference type="SMART" id="SM00848">
    <property type="entry name" value="Inhibitor_I29"/>
    <property type="match status" value="1"/>
</dbReference>
<keyword evidence="1" id="KW-0732">Signal</keyword>
<feature type="domain" description="Cathepsin propeptide inhibitor" evidence="2">
    <location>
        <begin position="25"/>
        <end position="84"/>
    </location>
</feature>
<evidence type="ECO:0000259" key="2">
    <source>
        <dbReference type="SMART" id="SM00848"/>
    </source>
</evidence>